<proteinExistence type="predicted"/>
<evidence type="ECO:0000313" key="3">
    <source>
        <dbReference type="Proteomes" id="UP001313282"/>
    </source>
</evidence>
<feature type="compositionally biased region" description="Low complexity" evidence="1">
    <location>
        <begin position="8"/>
        <end position="35"/>
    </location>
</feature>
<feature type="compositionally biased region" description="Basic residues" evidence="1">
    <location>
        <begin position="128"/>
        <end position="139"/>
    </location>
</feature>
<feature type="compositionally biased region" description="Acidic residues" evidence="1">
    <location>
        <begin position="272"/>
        <end position="284"/>
    </location>
</feature>
<dbReference type="Proteomes" id="UP001313282">
    <property type="component" value="Unassembled WGS sequence"/>
</dbReference>
<sequence>MPKKKNQAKASNNKQQNRGAAPQAPALQAPASQPVQKPPQVETRGPPPLARDYYHPYQSPIQEHYAISHAPGDKRPSYEPVRKPSYEPIREPVREPVREPRPATPKPSPEKMVNVDLSPPRARESREQRHKVPTPERNRHKAAIRHNVNLTDRLYSNVQDVAYQTGFEIHNAYKHPHQIPGRIGNAVMGAASGAKNMGAGLGYAVASEAGEAGMMLVDGCGRLAREAGNSAHRAAKRAARRASNHLLGLQEQDGGMGGGYGTRSENIKRGEAEDEDPCAWPEEEEKPKYKGYY</sequence>
<keyword evidence="3" id="KW-1185">Reference proteome</keyword>
<dbReference type="AlphaFoldDB" id="A0AAN8RCI8"/>
<organism evidence="2 3">
    <name type="scientific">Orbilia javanica</name>
    <dbReference type="NCBI Taxonomy" id="47235"/>
    <lineage>
        <taxon>Eukaryota</taxon>
        <taxon>Fungi</taxon>
        <taxon>Dikarya</taxon>
        <taxon>Ascomycota</taxon>
        <taxon>Pezizomycotina</taxon>
        <taxon>Orbiliomycetes</taxon>
        <taxon>Orbiliales</taxon>
        <taxon>Orbiliaceae</taxon>
        <taxon>Orbilia</taxon>
    </lineage>
</organism>
<name>A0AAN8RCI8_9PEZI</name>
<dbReference type="EMBL" id="JAVHNR010000006">
    <property type="protein sequence ID" value="KAK6339952.1"/>
    <property type="molecule type" value="Genomic_DNA"/>
</dbReference>
<feature type="region of interest" description="Disordered" evidence="1">
    <location>
        <begin position="1"/>
        <end position="139"/>
    </location>
</feature>
<feature type="compositionally biased region" description="Basic and acidic residues" evidence="1">
    <location>
        <begin position="71"/>
        <end position="101"/>
    </location>
</feature>
<feature type="region of interest" description="Disordered" evidence="1">
    <location>
        <begin position="249"/>
        <end position="293"/>
    </location>
</feature>
<accession>A0AAN8RCI8</accession>
<reference evidence="2 3" key="1">
    <citation type="submission" date="2019-10" db="EMBL/GenBank/DDBJ databases">
        <authorList>
            <person name="Palmer J.M."/>
        </authorList>
    </citation>
    <scope>NUCLEOTIDE SEQUENCE [LARGE SCALE GENOMIC DNA]</scope>
    <source>
        <strain evidence="2 3">TWF718</strain>
    </source>
</reference>
<evidence type="ECO:0000313" key="2">
    <source>
        <dbReference type="EMBL" id="KAK6339952.1"/>
    </source>
</evidence>
<protein>
    <submittedName>
        <fullName evidence="2">Uncharacterized protein</fullName>
    </submittedName>
</protein>
<gene>
    <name evidence="2" type="ORF">TWF718_009341</name>
</gene>
<comment type="caution">
    <text evidence="2">The sequence shown here is derived from an EMBL/GenBank/DDBJ whole genome shotgun (WGS) entry which is preliminary data.</text>
</comment>
<evidence type="ECO:0000256" key="1">
    <source>
        <dbReference type="SAM" id="MobiDB-lite"/>
    </source>
</evidence>